<keyword evidence="4 8" id="KW-0479">Metal-binding</keyword>
<dbReference type="GO" id="GO:0005737">
    <property type="term" value="C:cytoplasm"/>
    <property type="evidence" value="ECO:0007669"/>
    <property type="project" value="TreeGrafter"/>
</dbReference>
<comment type="similarity">
    <text evidence="2 9">Belongs to the cytochrome P450 family.</text>
</comment>
<comment type="cofactor">
    <cofactor evidence="1 8">
        <name>heme</name>
        <dbReference type="ChEBI" id="CHEBI:30413"/>
    </cofactor>
</comment>
<dbReference type="GO" id="GO:0005506">
    <property type="term" value="F:iron ion binding"/>
    <property type="evidence" value="ECO:0007669"/>
    <property type="project" value="InterPro"/>
</dbReference>
<dbReference type="PANTHER" id="PTHR24300:SF376">
    <property type="entry name" value="CYTOCHROME P450 15A1"/>
    <property type="match status" value="1"/>
</dbReference>
<dbReference type="PRINTS" id="PR00463">
    <property type="entry name" value="EP450I"/>
</dbReference>
<dbReference type="GO" id="GO:0008395">
    <property type="term" value="F:steroid hydroxylase activity"/>
    <property type="evidence" value="ECO:0007669"/>
    <property type="project" value="TreeGrafter"/>
</dbReference>
<reference evidence="11" key="1">
    <citation type="submission" date="2013-09" db="EMBL/GenBank/DDBJ databases">
        <title>The Genome Sequence of Anopheles maculatus species B.</title>
        <authorList>
            <consortium name="The Broad Institute Genomics Platform"/>
            <person name="Neafsey D.E."/>
            <person name="Besansky N."/>
            <person name="Howell P."/>
            <person name="Walton C."/>
            <person name="Young S.K."/>
            <person name="Zeng Q."/>
            <person name="Gargeya S."/>
            <person name="Fitzgerald M."/>
            <person name="Haas B."/>
            <person name="Abouelleil A."/>
            <person name="Allen A.W."/>
            <person name="Alvarado L."/>
            <person name="Arachchi H.M."/>
            <person name="Berlin A.M."/>
            <person name="Chapman S.B."/>
            <person name="Gainer-Dewar J."/>
            <person name="Goldberg J."/>
            <person name="Griggs A."/>
            <person name="Gujja S."/>
            <person name="Hansen M."/>
            <person name="Howarth C."/>
            <person name="Imamovic A."/>
            <person name="Ireland A."/>
            <person name="Larimer J."/>
            <person name="McCowan C."/>
            <person name="Murphy C."/>
            <person name="Pearson M."/>
            <person name="Poon T.W."/>
            <person name="Priest M."/>
            <person name="Roberts A."/>
            <person name="Saif S."/>
            <person name="Shea T."/>
            <person name="Sisk P."/>
            <person name="Sykes S."/>
            <person name="Wortman J."/>
            <person name="Nusbaum C."/>
            <person name="Birren B."/>
        </authorList>
    </citation>
    <scope>NUCLEOTIDE SEQUENCE [LARGE SCALE GENOMIC DNA]</scope>
    <source>
        <strain evidence="11">maculatus3</strain>
    </source>
</reference>
<dbReference type="GO" id="GO:0016712">
    <property type="term" value="F:oxidoreductase activity, acting on paired donors, with incorporation or reduction of molecular oxygen, reduced flavin or flavoprotein as one donor, and incorporation of one atom of oxygen"/>
    <property type="evidence" value="ECO:0007669"/>
    <property type="project" value="TreeGrafter"/>
</dbReference>
<dbReference type="InterPro" id="IPR017972">
    <property type="entry name" value="Cyt_P450_CS"/>
</dbReference>
<dbReference type="AlphaFoldDB" id="A0A182S610"/>
<evidence type="ECO:0000256" key="6">
    <source>
        <dbReference type="ARBA" id="ARBA00023004"/>
    </source>
</evidence>
<dbReference type="InterPro" id="IPR002401">
    <property type="entry name" value="Cyt_P450_E_grp-I"/>
</dbReference>
<keyword evidence="7 9" id="KW-0503">Monooxygenase</keyword>
<dbReference type="Gene3D" id="1.10.630.10">
    <property type="entry name" value="Cytochrome P450"/>
    <property type="match status" value="1"/>
</dbReference>
<keyword evidence="6 8" id="KW-0408">Iron</keyword>
<evidence type="ECO:0000256" key="7">
    <source>
        <dbReference type="ARBA" id="ARBA00023033"/>
    </source>
</evidence>
<sequence>MRDRKDTPNTNFTDVQLTMIILDIFIAGGQTTSTTLDLAFMMMILRPDVQGKVHEEIDAQLTFDTMPHYEDRVKLPYVEAFLLEVHRFFSIVPINGPRRALTDCTLGGYRVPKDTTVFMGMRSVHMDPTHWGDPEVFRPERFLNEERQIVNTERLLAFGQGKRRCLGETLARSCLFTFFVGVMKRFCLRKPKDDGGMVDSDMAPSMVLKPGITLSPKPYHVVFQPRKQDDKNLQRDEL</sequence>
<dbReference type="InterPro" id="IPR036396">
    <property type="entry name" value="Cyt_P450_sf"/>
</dbReference>
<evidence type="ECO:0000256" key="8">
    <source>
        <dbReference type="PIRSR" id="PIRSR602401-1"/>
    </source>
</evidence>
<dbReference type="GO" id="GO:0006805">
    <property type="term" value="P:xenobiotic metabolic process"/>
    <property type="evidence" value="ECO:0007669"/>
    <property type="project" value="TreeGrafter"/>
</dbReference>
<dbReference type="Pfam" id="PF00067">
    <property type="entry name" value="p450"/>
    <property type="match status" value="1"/>
</dbReference>
<proteinExistence type="inferred from homology"/>
<dbReference type="InterPro" id="IPR050182">
    <property type="entry name" value="Cytochrome_P450_fam2"/>
</dbReference>
<dbReference type="EnsemblMetazoa" id="AMAM000348-RA">
    <property type="protein sequence ID" value="AMAM000348-PA"/>
    <property type="gene ID" value="AMAM000348"/>
</dbReference>
<evidence type="ECO:0000256" key="4">
    <source>
        <dbReference type="ARBA" id="ARBA00022723"/>
    </source>
</evidence>
<dbReference type="SUPFAM" id="SSF48264">
    <property type="entry name" value="Cytochrome P450"/>
    <property type="match status" value="1"/>
</dbReference>
<dbReference type="PROSITE" id="PS00086">
    <property type="entry name" value="CYTOCHROME_P450"/>
    <property type="match status" value="1"/>
</dbReference>
<dbReference type="VEuPathDB" id="VectorBase:AMAM000348"/>
<evidence type="ECO:0000313" key="10">
    <source>
        <dbReference type="EnsemblMetazoa" id="AMAM000348-PA"/>
    </source>
</evidence>
<evidence type="ECO:0000256" key="2">
    <source>
        <dbReference type="ARBA" id="ARBA00010617"/>
    </source>
</evidence>
<evidence type="ECO:0000313" key="11">
    <source>
        <dbReference type="Proteomes" id="UP000075901"/>
    </source>
</evidence>
<keyword evidence="5 9" id="KW-0560">Oxidoreductase</keyword>
<dbReference type="GO" id="GO:0006082">
    <property type="term" value="P:organic acid metabolic process"/>
    <property type="evidence" value="ECO:0007669"/>
    <property type="project" value="TreeGrafter"/>
</dbReference>
<feature type="binding site" description="axial binding residue" evidence="8">
    <location>
        <position position="165"/>
    </location>
    <ligand>
        <name>heme</name>
        <dbReference type="ChEBI" id="CHEBI:30413"/>
    </ligand>
    <ligandPart>
        <name>Fe</name>
        <dbReference type="ChEBI" id="CHEBI:18248"/>
    </ligandPart>
</feature>
<dbReference type="Proteomes" id="UP000075901">
    <property type="component" value="Unassembled WGS sequence"/>
</dbReference>
<evidence type="ECO:0000256" key="5">
    <source>
        <dbReference type="ARBA" id="ARBA00023002"/>
    </source>
</evidence>
<accession>A0A182S610</accession>
<evidence type="ECO:0000256" key="1">
    <source>
        <dbReference type="ARBA" id="ARBA00001971"/>
    </source>
</evidence>
<evidence type="ECO:0000256" key="3">
    <source>
        <dbReference type="ARBA" id="ARBA00022617"/>
    </source>
</evidence>
<dbReference type="GO" id="GO:0020037">
    <property type="term" value="F:heme binding"/>
    <property type="evidence" value="ECO:0007669"/>
    <property type="project" value="InterPro"/>
</dbReference>
<keyword evidence="11" id="KW-1185">Reference proteome</keyword>
<evidence type="ECO:0000256" key="9">
    <source>
        <dbReference type="RuleBase" id="RU000461"/>
    </source>
</evidence>
<evidence type="ECO:0008006" key="12">
    <source>
        <dbReference type="Google" id="ProtNLM"/>
    </source>
</evidence>
<protein>
    <recommendedName>
        <fullName evidence="12">Cytochrome P450</fullName>
    </recommendedName>
</protein>
<keyword evidence="3 8" id="KW-0349">Heme</keyword>
<dbReference type="PRINTS" id="PR00385">
    <property type="entry name" value="P450"/>
</dbReference>
<name>A0A182S610_9DIPT</name>
<reference evidence="10" key="2">
    <citation type="submission" date="2020-05" db="UniProtKB">
        <authorList>
            <consortium name="EnsemblMetazoa"/>
        </authorList>
    </citation>
    <scope>IDENTIFICATION</scope>
    <source>
        <strain evidence="10">maculatus3</strain>
    </source>
</reference>
<dbReference type="PANTHER" id="PTHR24300">
    <property type="entry name" value="CYTOCHROME P450 508A4-RELATED"/>
    <property type="match status" value="1"/>
</dbReference>
<dbReference type="InterPro" id="IPR001128">
    <property type="entry name" value="Cyt_P450"/>
</dbReference>
<organism evidence="10 11">
    <name type="scientific">Anopheles maculatus</name>
    <dbReference type="NCBI Taxonomy" id="74869"/>
    <lineage>
        <taxon>Eukaryota</taxon>
        <taxon>Metazoa</taxon>
        <taxon>Ecdysozoa</taxon>
        <taxon>Arthropoda</taxon>
        <taxon>Hexapoda</taxon>
        <taxon>Insecta</taxon>
        <taxon>Pterygota</taxon>
        <taxon>Neoptera</taxon>
        <taxon>Endopterygota</taxon>
        <taxon>Diptera</taxon>
        <taxon>Nematocera</taxon>
        <taxon>Culicoidea</taxon>
        <taxon>Culicidae</taxon>
        <taxon>Anophelinae</taxon>
        <taxon>Anopheles</taxon>
        <taxon>Anopheles maculatus group</taxon>
    </lineage>
</organism>